<gene>
    <name evidence="2" type="ORF">LuPra_02838</name>
</gene>
<dbReference type="Proteomes" id="UP000076079">
    <property type="component" value="Chromosome"/>
</dbReference>
<accession>A0A143PNE4</accession>
<feature type="transmembrane region" description="Helical" evidence="1">
    <location>
        <begin position="407"/>
        <end position="429"/>
    </location>
</feature>
<dbReference type="AlphaFoldDB" id="A0A143PNE4"/>
<evidence type="ECO:0000256" key="1">
    <source>
        <dbReference type="SAM" id="Phobius"/>
    </source>
</evidence>
<feature type="transmembrane region" description="Helical" evidence="1">
    <location>
        <begin position="55"/>
        <end position="75"/>
    </location>
</feature>
<feature type="transmembrane region" description="Helical" evidence="1">
    <location>
        <begin position="490"/>
        <end position="513"/>
    </location>
</feature>
<feature type="transmembrane region" description="Helical" evidence="1">
    <location>
        <begin position="639"/>
        <end position="658"/>
    </location>
</feature>
<feature type="transmembrane region" description="Helical" evidence="1">
    <location>
        <begin position="283"/>
        <end position="304"/>
    </location>
</feature>
<feature type="transmembrane region" description="Helical" evidence="1">
    <location>
        <begin position="384"/>
        <end position="400"/>
    </location>
</feature>
<reference evidence="3" key="2">
    <citation type="submission" date="2016-04" db="EMBL/GenBank/DDBJ databases">
        <title>First Complete Genome Sequence of a Subdivision 6 Acidobacterium.</title>
        <authorList>
            <person name="Huang S."/>
            <person name="Vieira S."/>
            <person name="Bunk B."/>
            <person name="Riedel T."/>
            <person name="Sproeer C."/>
            <person name="Overmann J."/>
        </authorList>
    </citation>
    <scope>NUCLEOTIDE SEQUENCE [LARGE SCALE GENOMIC DNA]</scope>
    <source>
        <strain evidence="3">DSM 100886 HEG_-6_39</strain>
    </source>
</reference>
<reference evidence="2 3" key="1">
    <citation type="journal article" date="2016" name="Genome Announc.">
        <title>First Complete Genome Sequence of a Subdivision 6 Acidobacterium Strain.</title>
        <authorList>
            <person name="Huang S."/>
            <person name="Vieira S."/>
            <person name="Bunk B."/>
            <person name="Riedel T."/>
            <person name="Sproer C."/>
            <person name="Overmann J."/>
        </authorList>
    </citation>
    <scope>NUCLEOTIDE SEQUENCE [LARGE SCALE GENOMIC DNA]</scope>
    <source>
        <strain evidence="3">DSM 100886 HEG_-6_39</strain>
    </source>
</reference>
<organism evidence="2 3">
    <name type="scientific">Luteitalea pratensis</name>
    <dbReference type="NCBI Taxonomy" id="1855912"/>
    <lineage>
        <taxon>Bacteria</taxon>
        <taxon>Pseudomonadati</taxon>
        <taxon>Acidobacteriota</taxon>
        <taxon>Vicinamibacteria</taxon>
        <taxon>Vicinamibacterales</taxon>
        <taxon>Vicinamibacteraceae</taxon>
        <taxon>Luteitalea</taxon>
    </lineage>
</organism>
<protein>
    <submittedName>
        <fullName evidence="2">Uncharacterized protein</fullName>
    </submittedName>
</protein>
<feature type="transmembrane region" description="Helical" evidence="1">
    <location>
        <begin position="126"/>
        <end position="147"/>
    </location>
</feature>
<dbReference type="EMBL" id="CP015136">
    <property type="protein sequence ID" value="AMY09618.1"/>
    <property type="molecule type" value="Genomic_DNA"/>
</dbReference>
<evidence type="ECO:0000313" key="3">
    <source>
        <dbReference type="Proteomes" id="UP000076079"/>
    </source>
</evidence>
<evidence type="ECO:0000313" key="2">
    <source>
        <dbReference type="EMBL" id="AMY09618.1"/>
    </source>
</evidence>
<feature type="transmembrane region" description="Helical" evidence="1">
    <location>
        <begin position="608"/>
        <end position="627"/>
    </location>
</feature>
<keyword evidence="1" id="KW-0812">Transmembrane</keyword>
<feature type="transmembrane region" description="Helical" evidence="1">
    <location>
        <begin position="103"/>
        <end position="120"/>
    </location>
</feature>
<feature type="transmembrane region" description="Helical" evidence="1">
    <location>
        <begin position="257"/>
        <end position="276"/>
    </location>
</feature>
<feature type="transmembrane region" description="Helical" evidence="1">
    <location>
        <begin position="461"/>
        <end position="478"/>
    </location>
</feature>
<sequence>MSRRVRTAWGRMVACRPMAVLVPLVTVAALAIAGWLASGIVTVQSLAAPSRIGLLSPPQTIIVVLLPLLALAALVSRRDRRTSPAATHGEPAATHQGPAATRLATLAVLLAPIVLPWLPLPLPAALLVWTGPLALAWWFASVAYTYADAFRATWAALRLRPGFGGQVGERALPRLIWSPSRAPLAAAAITGMALVAAAWRMGPQHPKGDEPDYLIITQSLLLDHDLQIENNHARADYAIYHRAPLPPSYLARGTDGAIYSVHAPGLPALLVPGFAVAGYRGAVATLILIAMAGAWLAWWTAWQLTQDVVASWVGTLATVGSAPFFLHGAAIFPDAPASVFASLAVAVLVAAQGRPDRGARLPIVSTCAASLALGLLPWLHTRYAILSIGFGAAMCLQIAARRDWRALTAFMTPASLLAASWFGFFFVVYGTANPSAPYGAYTQMALAHLLPGLPGLLFDQQFGLLASAPVLMVVLVAMRRTLRETTPGTWWVALLVVSLALLYTCVVGAYRMWWGGLSAPARFLVPLILPLAPFIALGWHSLQTRASRHMVVAMLVTSLALTALLVYVDHGALAYNMRDGRARWARWVSPLIDLSGALPAAHRDAPPIVLRDALIWLIGFAVAWVLWRTLERRGRLTPLVPLVTLAALLPAASAMVWLCHGVGGLAPARSQVLYLARRASAPADVLIAITRPHVERTRTGFIVELDSRRAPSASDYTVLRLDTLPAGRYRLLTDVRAPGARFGVTLGDARTTRFIADLDASAGHASLAFDLALPVENVVVKGSREAAEGTGRTWVLADEVSPPPAVPPATRAHPMGGSVWLLPEADVYAEPGGVWLGGDADITLGLPSSLPMEVNLRAGAADVAVAWSATDNGEARLSAGETRTVTMVPRHGRLRLLTRGGFRPSQVSPGNKDQRYLGAWISAPR</sequence>
<keyword evidence="1" id="KW-0472">Membrane</keyword>
<feature type="transmembrane region" description="Helical" evidence="1">
    <location>
        <begin position="519"/>
        <end position="539"/>
    </location>
</feature>
<proteinExistence type="predicted"/>
<name>A0A143PNE4_LUTPR</name>
<feature type="transmembrane region" description="Helical" evidence="1">
    <location>
        <begin position="551"/>
        <end position="568"/>
    </location>
</feature>
<dbReference type="STRING" id="1855912.LuPra_02838"/>
<keyword evidence="3" id="KW-1185">Reference proteome</keyword>
<dbReference type="KEGG" id="abac:LuPra_02838"/>
<keyword evidence="1" id="KW-1133">Transmembrane helix</keyword>